<feature type="compositionally biased region" description="Acidic residues" evidence="3">
    <location>
        <begin position="553"/>
        <end position="564"/>
    </location>
</feature>
<gene>
    <name evidence="4" type="ORF">Agabi119p4_11000</name>
</gene>
<evidence type="ECO:0000313" key="4">
    <source>
        <dbReference type="EMBL" id="KAF7760324.1"/>
    </source>
</evidence>
<dbReference type="AlphaFoldDB" id="A0A8H7C2B7"/>
<dbReference type="GO" id="GO:0005829">
    <property type="term" value="C:cytosol"/>
    <property type="evidence" value="ECO:0007669"/>
    <property type="project" value="TreeGrafter"/>
</dbReference>
<feature type="compositionally biased region" description="Polar residues" evidence="3">
    <location>
        <begin position="140"/>
        <end position="155"/>
    </location>
</feature>
<dbReference type="PANTHER" id="PTHR45639">
    <property type="entry name" value="HSC70CB, ISOFORM G-RELATED"/>
    <property type="match status" value="1"/>
</dbReference>
<accession>A0A8H7C2B7</accession>
<dbReference type="GO" id="GO:0005524">
    <property type="term" value="F:ATP binding"/>
    <property type="evidence" value="ECO:0007669"/>
    <property type="project" value="UniProtKB-KW"/>
</dbReference>
<reference evidence="4 5" key="1">
    <citation type="journal article" name="Sci. Rep.">
        <title>Telomere-to-telomere assembled and centromere annotated genomes of the two main subspecies of the button mushroom Agaricus bisporus reveal especially polymorphic chromosome ends.</title>
        <authorList>
            <person name="Sonnenberg A.S.M."/>
            <person name="Sedaghat-Telgerd N."/>
            <person name="Lavrijssen B."/>
            <person name="Ohm R.A."/>
            <person name="Hendrickx P.M."/>
            <person name="Scholtmeijer K."/>
            <person name="Baars J.J.P."/>
            <person name="van Peer A."/>
        </authorList>
    </citation>
    <scope>NUCLEOTIDE SEQUENCE [LARGE SCALE GENOMIC DNA]</scope>
    <source>
        <strain evidence="4 5">H119_p4</strain>
    </source>
</reference>
<evidence type="ECO:0000313" key="5">
    <source>
        <dbReference type="Proteomes" id="UP000629468"/>
    </source>
</evidence>
<evidence type="ECO:0008006" key="6">
    <source>
        <dbReference type="Google" id="ProtNLM"/>
    </source>
</evidence>
<dbReference type="FunFam" id="3.90.640.10:FF:000021">
    <property type="entry name" value="Heat shock protein 14"/>
    <property type="match status" value="1"/>
</dbReference>
<dbReference type="Gene3D" id="3.90.640.10">
    <property type="entry name" value="Actin, Chain A, domain 4"/>
    <property type="match status" value="1"/>
</dbReference>
<dbReference type="PANTHER" id="PTHR45639:SF32">
    <property type="entry name" value="HEAT SHOCK PROTEIN PDR13"/>
    <property type="match status" value="1"/>
</dbReference>
<dbReference type="Gene3D" id="3.30.30.30">
    <property type="match status" value="2"/>
</dbReference>
<dbReference type="EMBL" id="JABXXO010000015">
    <property type="protein sequence ID" value="KAF7760324.1"/>
    <property type="molecule type" value="Genomic_DNA"/>
</dbReference>
<name>A0A8H7C2B7_AGABI</name>
<dbReference type="PRINTS" id="PR00301">
    <property type="entry name" value="HEATSHOCK70"/>
</dbReference>
<keyword evidence="1" id="KW-0547">Nucleotide-binding</keyword>
<evidence type="ECO:0000256" key="1">
    <source>
        <dbReference type="ARBA" id="ARBA00022741"/>
    </source>
</evidence>
<dbReference type="InterPro" id="IPR043129">
    <property type="entry name" value="ATPase_NBD"/>
</dbReference>
<evidence type="ECO:0000256" key="2">
    <source>
        <dbReference type="ARBA" id="ARBA00022840"/>
    </source>
</evidence>
<dbReference type="GO" id="GO:0140662">
    <property type="term" value="F:ATP-dependent protein folding chaperone"/>
    <property type="evidence" value="ECO:0007669"/>
    <property type="project" value="InterPro"/>
</dbReference>
<dbReference type="SUPFAM" id="SSF53067">
    <property type="entry name" value="Actin-like ATPase domain"/>
    <property type="match status" value="2"/>
</dbReference>
<dbReference type="InterPro" id="IPR013126">
    <property type="entry name" value="Hsp_70_fam"/>
</dbReference>
<proteinExistence type="predicted"/>
<comment type="caution">
    <text evidence="4">The sequence shown here is derived from an EMBL/GenBank/DDBJ whole genome shotgun (WGS) entry which is preliminary data.</text>
</comment>
<evidence type="ECO:0000256" key="3">
    <source>
        <dbReference type="SAM" id="MobiDB-lite"/>
    </source>
</evidence>
<dbReference type="Pfam" id="PF00012">
    <property type="entry name" value="HSP70"/>
    <property type="match status" value="2"/>
</dbReference>
<organism evidence="4 5">
    <name type="scientific">Agaricus bisporus var. burnettii</name>
    <dbReference type="NCBI Taxonomy" id="192524"/>
    <lineage>
        <taxon>Eukaryota</taxon>
        <taxon>Fungi</taxon>
        <taxon>Dikarya</taxon>
        <taxon>Basidiomycota</taxon>
        <taxon>Agaricomycotina</taxon>
        <taxon>Agaricomycetes</taxon>
        <taxon>Agaricomycetidae</taxon>
        <taxon>Agaricales</taxon>
        <taxon>Agaricineae</taxon>
        <taxon>Agaricaceae</taxon>
        <taxon>Agaricus</taxon>
    </lineage>
</organism>
<protein>
    <recommendedName>
        <fullName evidence="6">Actin-like ATPase domain-containing protein</fullName>
    </recommendedName>
</protein>
<dbReference type="Gene3D" id="3.30.420.40">
    <property type="match status" value="3"/>
</dbReference>
<feature type="region of interest" description="Disordered" evidence="3">
    <location>
        <begin position="135"/>
        <end position="163"/>
    </location>
</feature>
<dbReference type="Proteomes" id="UP000629468">
    <property type="component" value="Unassembled WGS sequence"/>
</dbReference>
<dbReference type="GO" id="GO:0005634">
    <property type="term" value="C:nucleus"/>
    <property type="evidence" value="ECO:0007669"/>
    <property type="project" value="TreeGrafter"/>
</dbReference>
<sequence>MSSTPRTPNGRPEPSAELTTLPPVIGINLGNSYASIAVFTKEGLAECIANEDGERQIACAISFHGEEMYIGNQAKVQLVKNSQNTITGFRNILGKKFSEIPQSALNMSAPVIQHPDLPDVPAYKVTVLQPAPSPLPIRPGNTSNYNTPSASNIPTPRSEPMSVDRYLTPDEVTTIFIRSLITSAEAFLGKKVKDAVITIPSWFTDAQQAALEKAAAETGVNVLQLLDEAGAAATTTTAESWESSLSPDRTQLLVDVGASSTSITVLSIRSGLAHVLASSNTPSVGGDTIDDKLIKHFSSEFTKKTKIPLTVIPATDIQDKRAEAKLRLALEHTKRTISASPGAATCSIESLKDGVDYTGSINRMRFDLVARPVYVSIGNAIISLLESNSIDSHDIDEIIYLGGSTSLPGLDEYICLSCGFREEVETPFTRGTVVGGGIGDPTTILARGCAVQAHLISSIIEEDLKSAFTSKTSKAGDVNVTVRTLGVLLPNGMEGELGGMWVPVVKKETALPARRTVRIDIELSESNKVAMEVWEVKEGIRIEKTKPPKADYTDSEDEQDDDSEEEIEVKHQTLTKETFLGVIQFEAKAGIKVKGKSEYAGKILTSVDVRFVVGVDMGLKVVVKEVGEGGVDVNFEVPGLA</sequence>
<keyword evidence="2" id="KW-0067">ATP-binding</keyword>
<feature type="region of interest" description="Disordered" evidence="3">
    <location>
        <begin position="545"/>
        <end position="564"/>
    </location>
</feature>